<proteinExistence type="predicted"/>
<sequence length="63" mass="7561">MVWSRTVYFRHDIMIKDYYPYSSCSKLLGQFKFAYVPERSRKLSRFCINSTMLLIPPIQAFCI</sequence>
<name>A0A0E9X280_ANGAN</name>
<accession>A0A0E9X280</accession>
<reference evidence="1" key="1">
    <citation type="submission" date="2014-11" db="EMBL/GenBank/DDBJ databases">
        <authorList>
            <person name="Amaro Gonzalez C."/>
        </authorList>
    </citation>
    <scope>NUCLEOTIDE SEQUENCE</scope>
</reference>
<evidence type="ECO:0000313" key="1">
    <source>
        <dbReference type="EMBL" id="JAH96000.1"/>
    </source>
</evidence>
<dbReference type="EMBL" id="GBXM01012577">
    <property type="protein sequence ID" value="JAH96000.1"/>
    <property type="molecule type" value="Transcribed_RNA"/>
</dbReference>
<organism evidence="1">
    <name type="scientific">Anguilla anguilla</name>
    <name type="common">European freshwater eel</name>
    <name type="synonym">Muraena anguilla</name>
    <dbReference type="NCBI Taxonomy" id="7936"/>
    <lineage>
        <taxon>Eukaryota</taxon>
        <taxon>Metazoa</taxon>
        <taxon>Chordata</taxon>
        <taxon>Craniata</taxon>
        <taxon>Vertebrata</taxon>
        <taxon>Euteleostomi</taxon>
        <taxon>Actinopterygii</taxon>
        <taxon>Neopterygii</taxon>
        <taxon>Teleostei</taxon>
        <taxon>Anguilliformes</taxon>
        <taxon>Anguillidae</taxon>
        <taxon>Anguilla</taxon>
    </lineage>
</organism>
<reference evidence="1" key="2">
    <citation type="journal article" date="2015" name="Fish Shellfish Immunol.">
        <title>Early steps in the European eel (Anguilla anguilla)-Vibrio vulnificus interaction in the gills: Role of the RtxA13 toxin.</title>
        <authorList>
            <person name="Callol A."/>
            <person name="Pajuelo D."/>
            <person name="Ebbesson L."/>
            <person name="Teles M."/>
            <person name="MacKenzie S."/>
            <person name="Amaro C."/>
        </authorList>
    </citation>
    <scope>NUCLEOTIDE SEQUENCE</scope>
</reference>
<protein>
    <submittedName>
        <fullName evidence="1">Uncharacterized protein</fullName>
    </submittedName>
</protein>
<dbReference type="AlphaFoldDB" id="A0A0E9X280"/>